<dbReference type="EMBL" id="JXRQ01000025">
    <property type="protein sequence ID" value="KIL46695.1"/>
    <property type="molecule type" value="Genomic_DNA"/>
</dbReference>
<dbReference type="Proteomes" id="UP000031950">
    <property type="component" value="Unassembled WGS sequence"/>
</dbReference>
<gene>
    <name evidence="1" type="ORF">KP77_28220</name>
</gene>
<organism evidence="1 2">
    <name type="scientific">Jeotgalibacillus alimentarius</name>
    <dbReference type="NCBI Taxonomy" id="135826"/>
    <lineage>
        <taxon>Bacteria</taxon>
        <taxon>Bacillati</taxon>
        <taxon>Bacillota</taxon>
        <taxon>Bacilli</taxon>
        <taxon>Bacillales</taxon>
        <taxon>Caryophanaceae</taxon>
        <taxon>Jeotgalibacillus</taxon>
    </lineage>
</organism>
<accession>A0A0C2R8T6</accession>
<name>A0A0C2R8T6_9BACL</name>
<keyword evidence="2" id="KW-1185">Reference proteome</keyword>
<dbReference type="AlphaFoldDB" id="A0A0C2R8T6"/>
<evidence type="ECO:0000313" key="2">
    <source>
        <dbReference type="Proteomes" id="UP000031950"/>
    </source>
</evidence>
<proteinExistence type="predicted"/>
<comment type="caution">
    <text evidence="1">The sequence shown here is derived from an EMBL/GenBank/DDBJ whole genome shotgun (WGS) entry which is preliminary data.</text>
</comment>
<evidence type="ECO:0000313" key="1">
    <source>
        <dbReference type="EMBL" id="KIL46695.1"/>
    </source>
</evidence>
<protein>
    <submittedName>
        <fullName evidence="1">Uncharacterized protein</fullName>
    </submittedName>
</protein>
<reference evidence="1 2" key="1">
    <citation type="submission" date="2015-01" db="EMBL/GenBank/DDBJ databases">
        <title>Genome sequence of Jeotgalibacillus alimentarius.</title>
        <authorList>
            <person name="Goh K.M."/>
            <person name="Chan K.-G."/>
            <person name="Yaakop A.S."/>
            <person name="Ee R."/>
            <person name="Gan H.M."/>
            <person name="Chan C.S."/>
        </authorList>
    </citation>
    <scope>NUCLEOTIDE SEQUENCE [LARGE SCALE GENOMIC DNA]</scope>
    <source>
        <strain evidence="1 2">YKJ-13</strain>
    </source>
</reference>
<dbReference type="STRING" id="135826.KP77_28220"/>
<sequence>MTWGSDAKVLYPEKLVKRMADETEKMFHQYHTPFDQKR</sequence>
<dbReference type="PATRIC" id="fig|135826.4.peg.2806"/>